<dbReference type="InterPro" id="IPR036388">
    <property type="entry name" value="WH-like_DNA-bd_sf"/>
</dbReference>
<dbReference type="InterPro" id="IPR013324">
    <property type="entry name" value="RNA_pol_sigma_r3/r4-like"/>
</dbReference>
<evidence type="ECO:0000313" key="8">
    <source>
        <dbReference type="Proteomes" id="UP000445000"/>
    </source>
</evidence>
<name>A0A829YMU9_9GAMM</name>
<accession>A0A829YMU9</accession>
<comment type="caution">
    <text evidence="7">The sequence shown here is derived from an EMBL/GenBank/DDBJ whole genome shotgun (WGS) entry which is preliminary data.</text>
</comment>
<reference evidence="8" key="1">
    <citation type="submission" date="2020-01" db="EMBL/GenBank/DDBJ databases">
        <title>'Steroidobacter agaridevorans' sp. nov., agar-degrading bacteria isolated from rhizosphere soils.</title>
        <authorList>
            <person name="Ikenaga M."/>
            <person name="Kataoka M."/>
            <person name="Murouchi A."/>
            <person name="Katsuragi S."/>
            <person name="Sakai M."/>
        </authorList>
    </citation>
    <scope>NUCLEOTIDE SEQUENCE [LARGE SCALE GENOMIC DNA]</scope>
    <source>
        <strain evidence="8">YU21-B</strain>
    </source>
</reference>
<evidence type="ECO:0000256" key="1">
    <source>
        <dbReference type="ARBA" id="ARBA00010641"/>
    </source>
</evidence>
<sequence length="183" mass="21188">MLSGAQKAPLGFICLFMSYWFMDLFKSHFHKLCSMLRRRGRRPDEAEDLVQEAFVRLLTYIDKGERVLEPEAFVARAALNLSVDRSRRDRAHLFEPRAVEELALPALTPNPEEEAQTQQYVRRVQAILDTQLGERARRVFFLHCFEGLTYDEIAQQIRMSRRTVEKDIAKAVNVLALSNLPPP</sequence>
<dbReference type="InterPro" id="IPR007627">
    <property type="entry name" value="RNA_pol_sigma70_r2"/>
</dbReference>
<keyword evidence="8" id="KW-1185">Reference proteome</keyword>
<dbReference type="Pfam" id="PF08281">
    <property type="entry name" value="Sigma70_r4_2"/>
    <property type="match status" value="1"/>
</dbReference>
<dbReference type="InterPro" id="IPR013249">
    <property type="entry name" value="RNA_pol_sigma70_r4_t2"/>
</dbReference>
<protein>
    <recommendedName>
        <fullName evidence="9">RNA polymerase subunit sigma-24</fullName>
    </recommendedName>
</protein>
<comment type="similarity">
    <text evidence="1">Belongs to the sigma-70 factor family. ECF subfamily.</text>
</comment>
<organism evidence="7 8">
    <name type="scientific">Steroidobacter agaridevorans</name>
    <dbReference type="NCBI Taxonomy" id="2695856"/>
    <lineage>
        <taxon>Bacteria</taxon>
        <taxon>Pseudomonadati</taxon>
        <taxon>Pseudomonadota</taxon>
        <taxon>Gammaproteobacteria</taxon>
        <taxon>Steroidobacterales</taxon>
        <taxon>Steroidobacteraceae</taxon>
        <taxon>Steroidobacter</taxon>
    </lineage>
</organism>
<dbReference type="Gene3D" id="1.10.1740.10">
    <property type="match status" value="1"/>
</dbReference>
<keyword evidence="3" id="KW-0731">Sigma factor</keyword>
<proteinExistence type="inferred from homology"/>
<evidence type="ECO:0000259" key="6">
    <source>
        <dbReference type="Pfam" id="PF08281"/>
    </source>
</evidence>
<evidence type="ECO:0000256" key="4">
    <source>
        <dbReference type="ARBA" id="ARBA00023163"/>
    </source>
</evidence>
<gene>
    <name evidence="7" type="ORF">GCM10011487_66650</name>
</gene>
<evidence type="ECO:0008006" key="9">
    <source>
        <dbReference type="Google" id="ProtNLM"/>
    </source>
</evidence>
<dbReference type="InterPro" id="IPR039425">
    <property type="entry name" value="RNA_pol_sigma-70-like"/>
</dbReference>
<dbReference type="Proteomes" id="UP000445000">
    <property type="component" value="Unassembled WGS sequence"/>
</dbReference>
<dbReference type="GO" id="GO:0006352">
    <property type="term" value="P:DNA-templated transcription initiation"/>
    <property type="evidence" value="ECO:0007669"/>
    <property type="project" value="InterPro"/>
</dbReference>
<keyword evidence="4" id="KW-0804">Transcription</keyword>
<dbReference type="InterPro" id="IPR014284">
    <property type="entry name" value="RNA_pol_sigma-70_dom"/>
</dbReference>
<feature type="domain" description="RNA polymerase sigma factor 70 region 4 type 2" evidence="6">
    <location>
        <begin position="131"/>
        <end position="172"/>
    </location>
</feature>
<feature type="domain" description="RNA polymerase sigma-70 region 2" evidence="5">
    <location>
        <begin position="24"/>
        <end position="90"/>
    </location>
</feature>
<dbReference type="Gene3D" id="1.10.10.10">
    <property type="entry name" value="Winged helix-like DNA-binding domain superfamily/Winged helix DNA-binding domain"/>
    <property type="match status" value="1"/>
</dbReference>
<dbReference type="AlphaFoldDB" id="A0A829YMU9"/>
<keyword evidence="2" id="KW-0805">Transcription regulation</keyword>
<dbReference type="Pfam" id="PF04542">
    <property type="entry name" value="Sigma70_r2"/>
    <property type="match status" value="1"/>
</dbReference>
<dbReference type="SUPFAM" id="SSF88659">
    <property type="entry name" value="Sigma3 and sigma4 domains of RNA polymerase sigma factors"/>
    <property type="match status" value="1"/>
</dbReference>
<dbReference type="PANTHER" id="PTHR43133:SF63">
    <property type="entry name" value="RNA POLYMERASE SIGMA FACTOR FECI-RELATED"/>
    <property type="match status" value="1"/>
</dbReference>
<dbReference type="EMBL" id="BLJN01000009">
    <property type="protein sequence ID" value="GFE84665.1"/>
    <property type="molecule type" value="Genomic_DNA"/>
</dbReference>
<evidence type="ECO:0000256" key="2">
    <source>
        <dbReference type="ARBA" id="ARBA00023015"/>
    </source>
</evidence>
<evidence type="ECO:0000256" key="3">
    <source>
        <dbReference type="ARBA" id="ARBA00023082"/>
    </source>
</evidence>
<dbReference type="NCBIfam" id="TIGR02937">
    <property type="entry name" value="sigma70-ECF"/>
    <property type="match status" value="1"/>
</dbReference>
<dbReference type="PANTHER" id="PTHR43133">
    <property type="entry name" value="RNA POLYMERASE ECF-TYPE SIGMA FACTO"/>
    <property type="match status" value="1"/>
</dbReference>
<evidence type="ECO:0000313" key="7">
    <source>
        <dbReference type="EMBL" id="GFE84665.1"/>
    </source>
</evidence>
<dbReference type="GO" id="GO:0003677">
    <property type="term" value="F:DNA binding"/>
    <property type="evidence" value="ECO:0007669"/>
    <property type="project" value="InterPro"/>
</dbReference>
<evidence type="ECO:0000259" key="5">
    <source>
        <dbReference type="Pfam" id="PF04542"/>
    </source>
</evidence>
<dbReference type="InterPro" id="IPR013325">
    <property type="entry name" value="RNA_pol_sigma_r2"/>
</dbReference>
<dbReference type="SUPFAM" id="SSF88946">
    <property type="entry name" value="Sigma2 domain of RNA polymerase sigma factors"/>
    <property type="match status" value="1"/>
</dbReference>
<dbReference type="GO" id="GO:0016987">
    <property type="term" value="F:sigma factor activity"/>
    <property type="evidence" value="ECO:0007669"/>
    <property type="project" value="UniProtKB-KW"/>
</dbReference>